<evidence type="ECO:0000259" key="7">
    <source>
        <dbReference type="Pfam" id="PF21365"/>
    </source>
</evidence>
<proteinExistence type="inferred from homology"/>
<dbReference type="CDD" id="cd06591">
    <property type="entry name" value="GH31_xylosidase_XylS"/>
    <property type="match status" value="1"/>
</dbReference>
<dbReference type="PANTHER" id="PTHR43863">
    <property type="entry name" value="HYDROLASE, PUTATIVE (AFU_ORTHOLOGUE AFUA_1G03140)-RELATED"/>
    <property type="match status" value="1"/>
</dbReference>
<evidence type="ECO:0000259" key="4">
    <source>
        <dbReference type="Pfam" id="PF01055"/>
    </source>
</evidence>
<dbReference type="InterPro" id="IPR051816">
    <property type="entry name" value="Glycosyl_Hydrolase_31"/>
</dbReference>
<dbReference type="InterPro" id="IPR017853">
    <property type="entry name" value="GH"/>
</dbReference>
<comment type="caution">
    <text evidence="8">The sequence shown here is derived from an EMBL/GenBank/DDBJ whole genome shotgun (WGS) entry which is preliminary data.</text>
</comment>
<gene>
    <name evidence="8" type="ORF">H8S67_00865</name>
</gene>
<dbReference type="SUPFAM" id="SSF74650">
    <property type="entry name" value="Galactose mutarotase-like"/>
    <property type="match status" value="1"/>
</dbReference>
<dbReference type="Pfam" id="PF01055">
    <property type="entry name" value="Glyco_hydro_31_2nd"/>
    <property type="match status" value="1"/>
</dbReference>
<keyword evidence="2 8" id="KW-0378">Hydrolase</keyword>
<dbReference type="PANTHER" id="PTHR43863:SF2">
    <property type="entry name" value="MALTASE-GLUCOAMYLASE"/>
    <property type="match status" value="1"/>
</dbReference>
<dbReference type="Pfam" id="PF17137">
    <property type="entry name" value="DUF5110"/>
    <property type="match status" value="1"/>
</dbReference>
<dbReference type="InterPro" id="IPR048395">
    <property type="entry name" value="Glyco_hydro_31_C"/>
</dbReference>
<reference evidence="8 9" key="1">
    <citation type="submission" date="2020-08" db="EMBL/GenBank/DDBJ databases">
        <title>Genome public.</title>
        <authorList>
            <person name="Liu C."/>
            <person name="Sun Q."/>
        </authorList>
    </citation>
    <scope>NUCLEOTIDE SEQUENCE [LARGE SCALE GENOMIC DNA]</scope>
    <source>
        <strain evidence="8 9">M27</strain>
    </source>
</reference>
<evidence type="ECO:0000313" key="8">
    <source>
        <dbReference type="EMBL" id="MBC5603229.1"/>
    </source>
</evidence>
<keyword evidence="2" id="KW-0326">Glycosidase</keyword>
<dbReference type="SUPFAM" id="SSF51011">
    <property type="entry name" value="Glycosyl hydrolase domain"/>
    <property type="match status" value="1"/>
</dbReference>
<protein>
    <submittedName>
        <fullName evidence="8">Glycoside hydrolase family 31 protein</fullName>
    </submittedName>
</protein>
<name>A0ABR7C7G8_9BACE</name>
<evidence type="ECO:0000259" key="5">
    <source>
        <dbReference type="Pfam" id="PF13802"/>
    </source>
</evidence>
<dbReference type="Gene3D" id="2.60.40.1180">
    <property type="entry name" value="Golgi alpha-mannosidase II"/>
    <property type="match status" value="2"/>
</dbReference>
<dbReference type="InterPro" id="IPR033403">
    <property type="entry name" value="DUF5110"/>
</dbReference>
<dbReference type="Pfam" id="PF13802">
    <property type="entry name" value="Gal_mutarotas_2"/>
    <property type="match status" value="1"/>
</dbReference>
<dbReference type="InterPro" id="IPR011013">
    <property type="entry name" value="Gal_mutarotase_sf_dom"/>
</dbReference>
<feature type="domain" description="Glycoside hydrolase family 31 N-terminal" evidence="5">
    <location>
        <begin position="66"/>
        <end position="220"/>
    </location>
</feature>
<evidence type="ECO:0000256" key="1">
    <source>
        <dbReference type="ARBA" id="ARBA00007806"/>
    </source>
</evidence>
<comment type="similarity">
    <text evidence="1 2">Belongs to the glycosyl hydrolase 31 family.</text>
</comment>
<dbReference type="InterPro" id="IPR000322">
    <property type="entry name" value="Glyco_hydro_31_TIM"/>
</dbReference>
<keyword evidence="9" id="KW-1185">Reference proteome</keyword>
<feature type="domain" description="DUF5110" evidence="6">
    <location>
        <begin position="692"/>
        <end position="756"/>
    </location>
</feature>
<feature type="domain" description="Glycosyl hydrolase family 31 C-terminal" evidence="7">
    <location>
        <begin position="589"/>
        <end position="676"/>
    </location>
</feature>
<dbReference type="EMBL" id="JACOOE010000001">
    <property type="protein sequence ID" value="MBC5603229.1"/>
    <property type="molecule type" value="Genomic_DNA"/>
</dbReference>
<dbReference type="InterPro" id="IPR025887">
    <property type="entry name" value="Glyco_hydro_31_N_dom"/>
</dbReference>
<evidence type="ECO:0000256" key="2">
    <source>
        <dbReference type="RuleBase" id="RU361185"/>
    </source>
</evidence>
<feature type="chain" id="PRO_5045164324" evidence="3">
    <location>
        <begin position="21"/>
        <end position="778"/>
    </location>
</feature>
<dbReference type="SUPFAM" id="SSF51445">
    <property type="entry name" value="(Trans)glycosidases"/>
    <property type="match status" value="1"/>
</dbReference>
<dbReference type="Gene3D" id="3.20.20.80">
    <property type="entry name" value="Glycosidases"/>
    <property type="match status" value="1"/>
</dbReference>
<accession>A0ABR7C7G8</accession>
<dbReference type="InterPro" id="IPR013780">
    <property type="entry name" value="Glyco_hydro_b"/>
</dbReference>
<feature type="signal peptide" evidence="3">
    <location>
        <begin position="1"/>
        <end position="20"/>
    </location>
</feature>
<dbReference type="Pfam" id="PF21365">
    <property type="entry name" value="Glyco_hydro_31_3rd"/>
    <property type="match status" value="1"/>
</dbReference>
<organism evidence="8 9">
    <name type="scientific">Bacteroides difficilis</name>
    <dbReference type="NCBI Taxonomy" id="2763021"/>
    <lineage>
        <taxon>Bacteria</taxon>
        <taxon>Pseudomonadati</taxon>
        <taxon>Bacteroidota</taxon>
        <taxon>Bacteroidia</taxon>
        <taxon>Bacteroidales</taxon>
        <taxon>Bacteroidaceae</taxon>
        <taxon>Bacteroides</taxon>
    </lineage>
</organism>
<evidence type="ECO:0000259" key="6">
    <source>
        <dbReference type="Pfam" id="PF17137"/>
    </source>
</evidence>
<dbReference type="RefSeq" id="WP_186966068.1">
    <property type="nucleotide sequence ID" value="NZ_JACOOE010000001.1"/>
</dbReference>
<evidence type="ECO:0000256" key="3">
    <source>
        <dbReference type="SAM" id="SignalP"/>
    </source>
</evidence>
<feature type="domain" description="Glycoside hydrolase family 31 TIM barrel" evidence="4">
    <location>
        <begin position="262"/>
        <end position="581"/>
    </location>
</feature>
<keyword evidence="3" id="KW-0732">Signal</keyword>
<sequence length="778" mass="88452">MKNIILLLACLSSFPTHILAQDDTVNELMGQSSVGTTVHTGTTQQILSWQQRGTDLLLHTTGGILCLRPYQTGILHVSFGTKAKKLPGSSYAVTQEPATAYFQVREDENYIELSTTQFKASVHKKQGYLTFYNQAGRQLLSESPAIARASAVSDSITPSCHFRLSPNEALYGLGQYRDGHMNLRGIKRELIQYNTQAAIPVVYSTGGWGVFWNNPSRTIFEDTQTGMSFISDYGTTVDYYLFVGETLDKLVASYRSLTGTVPMLPDWALGFHQSRNRYHNHKEVLQTVERMNHEQIPLSTIFIDYHHWGKYGTGSFRFDERDFPNIPAMLDTLHKKYDTKVVLTVWPCFKPNTENYKEMSDKGYLLDGAKAIDGIIYDTFNPEAAKMYWDKFSALLKYDIDGWFLDGPEPDHVVSFLPTTTYLGSAQRVRNIYPLVHTGHFYEGITQAQPNHRPYVLTRCAWAGQQKYGTAVWSGDIPATFDELRLQVTAGLNFTATGIPYWTTDIGGYLGGNAADEAYRELFTRWFQYGTFCPIFRSHGRRHPGNTTGPNELWAYGKRVQDICTNFIHLRYRLMPYIYTLTAQTTLHGYTPMRLLAFDFANDPKVINCKDEFMYGPAFLVCPVLQAGVTQRQVYLPKGTCWFDFWNNTSYQGGTTLQAAAPLHRIPLYVRAGSIIPYYAKSLKHINSDTSIEVSIYPGSDGQFVLYEDDGTTYDYQKGKYHITLLQWNEQQRTFTIRPVQGKPSKQRTITLRLKGTDSKKEVVKQLKYSDKVMSVSF</sequence>
<dbReference type="Gene3D" id="2.60.40.1760">
    <property type="entry name" value="glycosyl hydrolase (family 31)"/>
    <property type="match status" value="1"/>
</dbReference>
<dbReference type="GO" id="GO:0016787">
    <property type="term" value="F:hydrolase activity"/>
    <property type="evidence" value="ECO:0007669"/>
    <property type="project" value="UniProtKB-KW"/>
</dbReference>
<dbReference type="Proteomes" id="UP000600600">
    <property type="component" value="Unassembled WGS sequence"/>
</dbReference>
<dbReference type="CDD" id="cd14752">
    <property type="entry name" value="GH31_N"/>
    <property type="match status" value="1"/>
</dbReference>
<evidence type="ECO:0000313" key="9">
    <source>
        <dbReference type="Proteomes" id="UP000600600"/>
    </source>
</evidence>